<dbReference type="EMBL" id="AMFJ01034006">
    <property type="protein sequence ID" value="EKD30571.1"/>
    <property type="molecule type" value="Genomic_DNA"/>
</dbReference>
<evidence type="ECO:0000313" key="1">
    <source>
        <dbReference type="EMBL" id="EKD30571.1"/>
    </source>
</evidence>
<proteinExistence type="predicted"/>
<gene>
    <name evidence="1" type="ORF">ACD_78C00006G0005</name>
</gene>
<comment type="caution">
    <text evidence="1">The sequence shown here is derived from an EMBL/GenBank/DDBJ whole genome shotgun (WGS) entry which is preliminary data.</text>
</comment>
<reference evidence="1" key="1">
    <citation type="journal article" date="2012" name="Science">
        <title>Fermentation, hydrogen, and sulfur metabolism in multiple uncultivated bacterial phyla.</title>
        <authorList>
            <person name="Wrighton K.C."/>
            <person name="Thomas B.C."/>
            <person name="Sharon I."/>
            <person name="Miller C.S."/>
            <person name="Castelle C.J."/>
            <person name="VerBerkmoes N.C."/>
            <person name="Wilkins M.J."/>
            <person name="Hettich R.L."/>
            <person name="Lipton M.S."/>
            <person name="Williams K.H."/>
            <person name="Long P.E."/>
            <person name="Banfield J.F."/>
        </authorList>
    </citation>
    <scope>NUCLEOTIDE SEQUENCE [LARGE SCALE GENOMIC DNA]</scope>
</reference>
<dbReference type="AlphaFoldDB" id="K1Y067"/>
<protein>
    <submittedName>
        <fullName evidence="1">Uncharacterized protein</fullName>
    </submittedName>
</protein>
<name>K1Y067_9BACT</name>
<sequence>MLHPFPEIENPSLYTKAELYFFDLTRLLKEDGINIEEYSHKGNRFINTMIDLARERLPINANLFLTAYNSLSAHDQSMLFRICVYPLLSKGTERQKENFCSRVEQLLASHG</sequence>
<accession>K1Y067</accession>
<organism evidence="1">
    <name type="scientific">uncultured bacterium</name>
    <name type="common">gcode 4</name>
    <dbReference type="NCBI Taxonomy" id="1234023"/>
    <lineage>
        <taxon>Bacteria</taxon>
        <taxon>environmental samples</taxon>
    </lineage>
</organism>